<gene>
    <name evidence="1" type="ORF">GCM10010251_76680</name>
</gene>
<dbReference type="RefSeq" id="WP_189942620.1">
    <property type="nucleotide sequence ID" value="NZ_BMSX01000024.1"/>
</dbReference>
<name>A0A918FKX1_9ACTN</name>
<keyword evidence="2" id="KW-1185">Reference proteome</keyword>
<evidence type="ECO:0000313" key="2">
    <source>
        <dbReference type="Proteomes" id="UP000658320"/>
    </source>
</evidence>
<reference evidence="1" key="2">
    <citation type="submission" date="2020-09" db="EMBL/GenBank/DDBJ databases">
        <authorList>
            <person name="Sun Q."/>
            <person name="Ohkuma M."/>
        </authorList>
    </citation>
    <scope>NUCLEOTIDE SEQUENCE</scope>
    <source>
        <strain evidence="1">JCM 4346</strain>
    </source>
</reference>
<reference evidence="1" key="1">
    <citation type="journal article" date="2014" name="Int. J. Syst. Evol. Microbiol.">
        <title>Complete genome sequence of Corynebacterium casei LMG S-19264T (=DSM 44701T), isolated from a smear-ripened cheese.</title>
        <authorList>
            <consortium name="US DOE Joint Genome Institute (JGI-PGF)"/>
            <person name="Walter F."/>
            <person name="Albersmeier A."/>
            <person name="Kalinowski J."/>
            <person name="Ruckert C."/>
        </authorList>
    </citation>
    <scope>NUCLEOTIDE SEQUENCE</scope>
    <source>
        <strain evidence="1">JCM 4346</strain>
    </source>
</reference>
<comment type="caution">
    <text evidence="1">The sequence shown here is derived from an EMBL/GenBank/DDBJ whole genome shotgun (WGS) entry which is preliminary data.</text>
</comment>
<accession>A0A918FKX1</accession>
<dbReference type="Proteomes" id="UP000658320">
    <property type="component" value="Unassembled WGS sequence"/>
</dbReference>
<evidence type="ECO:0000313" key="1">
    <source>
        <dbReference type="EMBL" id="GGR48420.1"/>
    </source>
</evidence>
<sequence length="76" mass="8140">MNQRDLDDIAHRIGSAAGEFAPGHRPTAAQVADAASILQGMLQAAETYGVTFADFDAVAHFARLAIQLVQSRDESR</sequence>
<proteinExistence type="predicted"/>
<protein>
    <submittedName>
        <fullName evidence="1">Uncharacterized protein</fullName>
    </submittedName>
</protein>
<dbReference type="AlphaFoldDB" id="A0A918FKX1"/>
<organism evidence="1 2">
    <name type="scientific">Streptomyces aurantiogriseus</name>
    <dbReference type="NCBI Taxonomy" id="66870"/>
    <lineage>
        <taxon>Bacteria</taxon>
        <taxon>Bacillati</taxon>
        <taxon>Actinomycetota</taxon>
        <taxon>Actinomycetes</taxon>
        <taxon>Kitasatosporales</taxon>
        <taxon>Streptomycetaceae</taxon>
        <taxon>Streptomyces</taxon>
    </lineage>
</organism>
<dbReference type="EMBL" id="BMSX01000024">
    <property type="protein sequence ID" value="GGR48420.1"/>
    <property type="molecule type" value="Genomic_DNA"/>
</dbReference>